<feature type="compositionally biased region" description="Low complexity" evidence="2">
    <location>
        <begin position="30"/>
        <end position="39"/>
    </location>
</feature>
<dbReference type="AlphaFoldDB" id="A0AAI8VVR3"/>
<keyword evidence="4" id="KW-1185">Reference proteome</keyword>
<evidence type="ECO:0000313" key="3">
    <source>
        <dbReference type="EMBL" id="CAJ2511952.1"/>
    </source>
</evidence>
<sequence length="412" mass="45154">MSTVPSGGSNPAEGSSSPPQPNQDEDTMIAALDPLSLSQPPAPSQAKKNNAAKNQLELEPTINLMKDDADKDKAKLDSTQSRTDSTERNMQVLKSTNQRLKVAMPDKKAQLESAAKKQRELESTIQRMKADADKDKAELDSTQSKLNTAQGIIQELQLTMDRMTDDAKAVKAIEKTQPNIVEANNQEIKTECDSLAAALEKAQMELKKALGKLRKTQGELKSTTDERDKVAGLLKKADGYFKLSESKLRGAKDKLRVAKVKLRIAKVKLRIAKDELRIAKDERDKLKAKLHDMESASSNATGGEDNRDSQGPDSAYFWAISSADGKPYQFHYDPDGQIQGEVRIHADTSTFRRVCVGASYTHATPSGGMYRLTHGGSHPDDRYYVSGRELGTIALGDFITTDGEGRASAFQI</sequence>
<comment type="caution">
    <text evidence="3">The sequence shown here is derived from an EMBL/GenBank/DDBJ whole genome shotgun (WGS) entry which is preliminary data.</text>
</comment>
<accession>A0AAI8VVR3</accession>
<evidence type="ECO:0000256" key="2">
    <source>
        <dbReference type="SAM" id="MobiDB-lite"/>
    </source>
</evidence>
<evidence type="ECO:0000256" key="1">
    <source>
        <dbReference type="SAM" id="Coils"/>
    </source>
</evidence>
<feature type="compositionally biased region" description="Polar residues" evidence="2">
    <location>
        <begin position="77"/>
        <end position="89"/>
    </location>
</feature>
<feature type="coiled-coil region" evidence="1">
    <location>
        <begin position="111"/>
        <end position="226"/>
    </location>
</feature>
<protein>
    <submittedName>
        <fullName evidence="3">Uu.00g075770.m01.CDS01</fullName>
    </submittedName>
</protein>
<name>A0AAI8VVR3_9PEZI</name>
<organism evidence="3 4">
    <name type="scientific">Anthostomella pinea</name>
    <dbReference type="NCBI Taxonomy" id="933095"/>
    <lineage>
        <taxon>Eukaryota</taxon>
        <taxon>Fungi</taxon>
        <taxon>Dikarya</taxon>
        <taxon>Ascomycota</taxon>
        <taxon>Pezizomycotina</taxon>
        <taxon>Sordariomycetes</taxon>
        <taxon>Xylariomycetidae</taxon>
        <taxon>Xylariales</taxon>
        <taxon>Xylariaceae</taxon>
        <taxon>Anthostomella</taxon>
    </lineage>
</organism>
<evidence type="ECO:0000313" key="4">
    <source>
        <dbReference type="Proteomes" id="UP001295740"/>
    </source>
</evidence>
<dbReference type="EMBL" id="CAUWAG010000018">
    <property type="protein sequence ID" value="CAJ2511952.1"/>
    <property type="molecule type" value="Genomic_DNA"/>
</dbReference>
<dbReference type="Proteomes" id="UP001295740">
    <property type="component" value="Unassembled WGS sequence"/>
</dbReference>
<feature type="region of interest" description="Disordered" evidence="2">
    <location>
        <begin position="1"/>
        <end position="89"/>
    </location>
</feature>
<dbReference type="SUPFAM" id="SSF57997">
    <property type="entry name" value="Tropomyosin"/>
    <property type="match status" value="1"/>
</dbReference>
<reference evidence="3" key="1">
    <citation type="submission" date="2023-10" db="EMBL/GenBank/DDBJ databases">
        <authorList>
            <person name="Hackl T."/>
        </authorList>
    </citation>
    <scope>NUCLEOTIDE SEQUENCE</scope>
</reference>
<feature type="compositionally biased region" description="Polar residues" evidence="2">
    <location>
        <begin position="1"/>
        <end position="17"/>
    </location>
</feature>
<proteinExistence type="predicted"/>
<feature type="region of interest" description="Disordered" evidence="2">
    <location>
        <begin position="287"/>
        <end position="310"/>
    </location>
</feature>
<keyword evidence="1" id="KW-0175">Coiled coil</keyword>
<feature type="compositionally biased region" description="Basic and acidic residues" evidence="2">
    <location>
        <begin position="65"/>
        <end position="76"/>
    </location>
</feature>
<gene>
    <name evidence="3" type="ORF">KHLLAP_LOCUS12420</name>
</gene>